<sequence>MKSFVWTIYLLLVILTPVQIIAQGKVVPENILDSIANPPLLQKETVLQFERQSFHFGKISENDAPITCSFSFSNIGVKPVRLTKVVTSCGCTVASFDRQTLQSGEKGTIDVAFNPRGKVGTIDTQVFIYTDLSSQWATTKVALLGEVLLSDNEWSRYPCIMGILRLKRNTVFFNSLAKKSSSVERLVCVNTGKKPLRLSALMIPVYASFHTEPEVIPPGSEADLVIKVDGRKLPETVKDMFKFSIILEGLDTKPSDRTIQVKAMLSR</sequence>
<dbReference type="PANTHER" id="PTHR37833">
    <property type="entry name" value="LIPOPROTEIN-RELATED"/>
    <property type="match status" value="1"/>
</dbReference>
<accession>A0A921LI93</accession>
<reference evidence="1" key="2">
    <citation type="submission" date="2021-09" db="EMBL/GenBank/DDBJ databases">
        <authorList>
            <person name="Gilroy R."/>
        </authorList>
    </citation>
    <scope>NUCLEOTIDE SEQUENCE</scope>
    <source>
        <strain evidence="1">CHK154-13316</strain>
    </source>
</reference>
<dbReference type="InterPro" id="IPR013783">
    <property type="entry name" value="Ig-like_fold"/>
</dbReference>
<evidence type="ECO:0000313" key="1">
    <source>
        <dbReference type="EMBL" id="HJG13475.1"/>
    </source>
</evidence>
<evidence type="ECO:0000313" key="2">
    <source>
        <dbReference type="Proteomes" id="UP000747074"/>
    </source>
</evidence>
<proteinExistence type="predicted"/>
<dbReference type="Gene3D" id="2.60.40.10">
    <property type="entry name" value="Immunoglobulins"/>
    <property type="match status" value="2"/>
</dbReference>
<dbReference type="Proteomes" id="UP000747074">
    <property type="component" value="Unassembled WGS sequence"/>
</dbReference>
<dbReference type="Pfam" id="PF07610">
    <property type="entry name" value="DUF1573"/>
    <property type="match status" value="1"/>
</dbReference>
<dbReference type="AlphaFoldDB" id="A0A921LI93"/>
<dbReference type="PANTHER" id="PTHR37833:SF1">
    <property type="entry name" value="SIGNAL PEPTIDE PROTEIN"/>
    <property type="match status" value="1"/>
</dbReference>
<reference evidence="1" key="1">
    <citation type="journal article" date="2021" name="PeerJ">
        <title>Extensive microbial diversity within the chicken gut microbiome revealed by metagenomics and culture.</title>
        <authorList>
            <person name="Gilroy R."/>
            <person name="Ravi A."/>
            <person name="Getino M."/>
            <person name="Pursley I."/>
            <person name="Horton D.L."/>
            <person name="Alikhan N.F."/>
            <person name="Baker D."/>
            <person name="Gharbi K."/>
            <person name="Hall N."/>
            <person name="Watson M."/>
            <person name="Adriaenssens E.M."/>
            <person name="Foster-Nyarko E."/>
            <person name="Jarju S."/>
            <person name="Secka A."/>
            <person name="Antonio M."/>
            <person name="Oren A."/>
            <person name="Chaudhuri R.R."/>
            <person name="La Ragione R."/>
            <person name="Hildebrand F."/>
            <person name="Pallen M.J."/>
        </authorList>
    </citation>
    <scope>NUCLEOTIDE SEQUENCE</scope>
    <source>
        <strain evidence="1">CHK154-13316</strain>
    </source>
</reference>
<comment type="caution">
    <text evidence="1">The sequence shown here is derived from an EMBL/GenBank/DDBJ whole genome shotgun (WGS) entry which is preliminary data.</text>
</comment>
<dbReference type="InterPro" id="IPR011467">
    <property type="entry name" value="DUF1573"/>
</dbReference>
<gene>
    <name evidence="1" type="ORF">K8V07_16325</name>
</gene>
<organism evidence="1 2">
    <name type="scientific">Bacteroides xylanisolvens</name>
    <dbReference type="NCBI Taxonomy" id="371601"/>
    <lineage>
        <taxon>Bacteria</taxon>
        <taxon>Pseudomonadati</taxon>
        <taxon>Bacteroidota</taxon>
        <taxon>Bacteroidia</taxon>
        <taxon>Bacteroidales</taxon>
        <taxon>Bacteroidaceae</taxon>
        <taxon>Bacteroides</taxon>
    </lineage>
</organism>
<dbReference type="EMBL" id="DYVL01000184">
    <property type="protein sequence ID" value="HJG13475.1"/>
    <property type="molecule type" value="Genomic_DNA"/>
</dbReference>
<protein>
    <submittedName>
        <fullName evidence="1">DUF1573 domain-containing protein</fullName>
    </submittedName>
</protein>
<name>A0A921LI93_9BACE</name>